<proteinExistence type="predicted"/>
<gene>
    <name evidence="2" type="ORF">ASU35_07520</name>
</gene>
<evidence type="ECO:0000313" key="3">
    <source>
        <dbReference type="Proteomes" id="UP000054874"/>
    </source>
</evidence>
<evidence type="ECO:0000256" key="1">
    <source>
        <dbReference type="SAM" id="Phobius"/>
    </source>
</evidence>
<sequence>MINVLFLISASILMLYNLLYVIYKFYKWPALEELCTKYPRLRKMGFLYVFLLISFFAGYTAITVLWTIKDSHQVSETSIIAQILFWGAVFVKISNNNLFLFFNPLSMIKCTRFLI</sequence>
<keyword evidence="1" id="KW-1133">Transmembrane helix</keyword>
<keyword evidence="1" id="KW-0812">Transmembrane</keyword>
<name>A0A0V8QH17_9FIRM</name>
<keyword evidence="3" id="KW-1185">Reference proteome</keyword>
<keyword evidence="1" id="KW-0472">Membrane</keyword>
<evidence type="ECO:0000313" key="2">
    <source>
        <dbReference type="EMBL" id="KSV59844.1"/>
    </source>
</evidence>
<accession>A0A0V8QH17</accession>
<feature type="transmembrane region" description="Helical" evidence="1">
    <location>
        <begin position="46"/>
        <end position="68"/>
    </location>
</feature>
<feature type="transmembrane region" description="Helical" evidence="1">
    <location>
        <begin position="80"/>
        <end position="102"/>
    </location>
</feature>
<comment type="caution">
    <text evidence="2">The sequence shown here is derived from an EMBL/GenBank/DDBJ whole genome shotgun (WGS) entry which is preliminary data.</text>
</comment>
<organism evidence="2 3">
    <name type="scientific">Acetivibrio ethanolgignens</name>
    <dbReference type="NCBI Taxonomy" id="290052"/>
    <lineage>
        <taxon>Bacteria</taxon>
        <taxon>Bacillati</taxon>
        <taxon>Bacillota</taxon>
        <taxon>Clostridia</taxon>
        <taxon>Eubacteriales</taxon>
        <taxon>Oscillospiraceae</taxon>
        <taxon>Acetivibrio</taxon>
    </lineage>
</organism>
<dbReference type="AlphaFoldDB" id="A0A0V8QH17"/>
<dbReference type="STRING" id="290052.ASU35_07520"/>
<dbReference type="Proteomes" id="UP000054874">
    <property type="component" value="Unassembled WGS sequence"/>
</dbReference>
<reference evidence="2 3" key="1">
    <citation type="submission" date="2015-11" db="EMBL/GenBank/DDBJ databases">
        <title>Butyribacter intestini gen. nov., sp. nov., a butyric acid-producing bacterium of the family Lachnospiraceae isolated from the human faeces.</title>
        <authorList>
            <person name="Zou Y."/>
            <person name="Xue W."/>
            <person name="Luo G."/>
            <person name="Lv M."/>
        </authorList>
    </citation>
    <scope>NUCLEOTIDE SEQUENCE [LARGE SCALE GENOMIC DNA]</scope>
    <source>
        <strain evidence="2 3">ACET-33324</strain>
    </source>
</reference>
<feature type="transmembrane region" description="Helical" evidence="1">
    <location>
        <begin position="6"/>
        <end position="26"/>
    </location>
</feature>
<dbReference type="EMBL" id="LNAM01000079">
    <property type="protein sequence ID" value="KSV59844.1"/>
    <property type="molecule type" value="Genomic_DNA"/>
</dbReference>
<protein>
    <submittedName>
        <fullName evidence="2">Uncharacterized protein</fullName>
    </submittedName>
</protein>